<dbReference type="InterPro" id="IPR010131">
    <property type="entry name" value="MdtP/NodT-like"/>
</dbReference>
<keyword evidence="1" id="KW-0175">Coiled coil</keyword>
<proteinExistence type="predicted"/>
<organism evidence="2">
    <name type="scientific">bioreactor metagenome</name>
    <dbReference type="NCBI Taxonomy" id="1076179"/>
    <lineage>
        <taxon>unclassified sequences</taxon>
        <taxon>metagenomes</taxon>
        <taxon>ecological metagenomes</taxon>
    </lineage>
</organism>
<evidence type="ECO:0000256" key="1">
    <source>
        <dbReference type="SAM" id="Coils"/>
    </source>
</evidence>
<dbReference type="PANTHER" id="PTHR30203">
    <property type="entry name" value="OUTER MEMBRANE CATION EFFLUX PROTEIN"/>
    <property type="match status" value="1"/>
</dbReference>
<feature type="coiled-coil region" evidence="1">
    <location>
        <begin position="417"/>
        <end position="469"/>
    </location>
</feature>
<sequence length="518" mass="57527">MKTKFLILLITSLVCLPLLAAYPDLSVQGPPLLSLPGLEEQNLEDFLSVWSPYQGPSLQSLAPTLQTLVQETSLDAKQLATVVAIQQAQLDFALENRKPKIGISATPYSYTDSTTPTGPGLTQRTQKHTFSVGSSLTQNLSTGGSVNLSVKQSSAYEGFTTSAWTHTPSVSLSVSQPLWVGETMLDTGYQAKQLEKQQLALQTTQGSYKALSSAMVLQNLKLLALRQNLMENRYLIAERANLAYEQVQRAEEDLKQGLISAQAYESRLLSYYQSVSVYQNLNHEIAELEKTLTLTWADALPKDLTLSQFNLESMIDQATKTDVMLTRYLLEDADYQKAVKELRSATLDSGFYALSDAPQIQLSFQLSPFYSPAANTSFFESFSSMFSDSKPLLSFSIGFSATDLFRRSSDLQQNSAEQALLSAKAKVEQAYKNAEAEVRAIQQDMLTYRMNLILQLKEYEHKQVALETEQIRFSAGISDPSAVRQKELDVMQAAFTALGTLRELEYLFLRLSLSGMLS</sequence>
<dbReference type="GO" id="GO:0015562">
    <property type="term" value="F:efflux transmembrane transporter activity"/>
    <property type="evidence" value="ECO:0007669"/>
    <property type="project" value="InterPro"/>
</dbReference>
<dbReference type="PANTHER" id="PTHR30203:SF30">
    <property type="entry name" value="OUTER MEMBRANE PROTEIN-RELATED"/>
    <property type="match status" value="1"/>
</dbReference>
<gene>
    <name evidence="2" type="ORF">SDC9_47325</name>
</gene>
<evidence type="ECO:0008006" key="3">
    <source>
        <dbReference type="Google" id="ProtNLM"/>
    </source>
</evidence>
<accession>A0A644WC29</accession>
<reference evidence="2" key="1">
    <citation type="submission" date="2019-08" db="EMBL/GenBank/DDBJ databases">
        <authorList>
            <person name="Kucharzyk K."/>
            <person name="Murdoch R.W."/>
            <person name="Higgins S."/>
            <person name="Loffler F."/>
        </authorList>
    </citation>
    <scope>NUCLEOTIDE SEQUENCE</scope>
</reference>
<comment type="caution">
    <text evidence="2">The sequence shown here is derived from an EMBL/GenBank/DDBJ whole genome shotgun (WGS) entry which is preliminary data.</text>
</comment>
<dbReference type="Gene3D" id="1.20.1600.10">
    <property type="entry name" value="Outer membrane efflux proteins (OEP)"/>
    <property type="match status" value="2"/>
</dbReference>
<evidence type="ECO:0000313" key="2">
    <source>
        <dbReference type="EMBL" id="MPM01087.1"/>
    </source>
</evidence>
<dbReference type="AlphaFoldDB" id="A0A644WC29"/>
<dbReference type="EMBL" id="VSSQ01000773">
    <property type="protein sequence ID" value="MPM01087.1"/>
    <property type="molecule type" value="Genomic_DNA"/>
</dbReference>
<dbReference type="SUPFAM" id="SSF56954">
    <property type="entry name" value="Outer membrane efflux proteins (OEP)"/>
    <property type="match status" value="2"/>
</dbReference>
<name>A0A644WC29_9ZZZZ</name>
<protein>
    <recommendedName>
        <fullName evidence="3">Outer membrane efflux protein</fullName>
    </recommendedName>
</protein>